<feature type="region of interest" description="Disordered" evidence="2">
    <location>
        <begin position="255"/>
        <end position="280"/>
    </location>
</feature>
<dbReference type="InterPro" id="IPR013486">
    <property type="entry name" value="SpoIID/LytB"/>
</dbReference>
<gene>
    <name evidence="5" type="ORF">GCM10020369_19560</name>
</gene>
<feature type="region of interest" description="Disordered" evidence="2">
    <location>
        <begin position="168"/>
        <end position="191"/>
    </location>
</feature>
<dbReference type="Pfam" id="PF08486">
    <property type="entry name" value="SpoIID"/>
    <property type="match status" value="1"/>
</dbReference>
<keyword evidence="3" id="KW-0732">Signal</keyword>
<sequence>MARHTTARRWAVALPATVVAAVAGGIALTPASTVVQATPAPATSTQTIPTTTDASSGAAQSAAGPDAADSVDTGSAQAGSAGSSSPAKVSVRTLALGSATNPADGASTSNSQPAGVPLAFAAAAATEGSAAPRVLRTVAAGTPFSAIGISWQRDPSLGRVSVAVRTRPSAGAPWSSWTTASNGENDDRNGTNAIPADLREGPGLIWTGEAVAAEVVVTTVAGRQPVDVKVDLINPGVAATDAAAADVSAATASASPEAVAEATQDASPEATATDGEEVASADPLAPAAVPAAAAAPNPGSYGNGVVKIYGRAAWGANAAYMKWAPKYASKVNAVVVHHTATSNNYTAAQVPAIIRSIYYYMAVTEKYGDMGYNVLIDRFGRVWEGRYGGLSRAVVAAHAGGFNSGTSGIGIIGDHTKVAVSAAAKEAVARYSAFKLGAGKVSPVGTTRLTGGPSTKFKSKVTVSLPTVYPHQSTSSTACPGKYGLAIMSWVRTRAKTLVAAYKLGSTPVNPVVTKPTAAPKPTTTTKPTTKPTTSPTAKPTTSPTATPTPAVTTATSTTNSAAVPAAGLSVYGAGFGHGRGLSQYGAKGAATQGLSATQIVNFYYPGAVVAAKGNPTIRVRLSAIDGGHFTFVPVSGTTVSGIVATAGNGTAVTLPVRTGWHVARSGSSYLIQEKVGTAWKTTHTLAAPVTFSGPATLKVNYSAAKSDCRGGTSVTFAGSLTALVADNTARYVARMPIDTYLKGVVASEMPSSWPAAALQAQTLAARSYAAAKITPSRYYDVIDTQANQCWDGALSETAATNAAITATAGKVLTVGGTVISTEFSSNSGGYTASGGKSYLPAKVDPYSLASGSSTNNWTTVVTPAQLAAIDGAAGLTKVTTVTVTKRTGVGRWGGRAETVVLAGTLSTGKAATVSVTGDAFRSKLGLRSTYLGFTK</sequence>
<evidence type="ECO:0000313" key="6">
    <source>
        <dbReference type="Proteomes" id="UP001501676"/>
    </source>
</evidence>
<name>A0ABP6SW35_9ACTN</name>
<organism evidence="5 6">
    <name type="scientific">Cryptosporangium minutisporangium</name>
    <dbReference type="NCBI Taxonomy" id="113569"/>
    <lineage>
        <taxon>Bacteria</taxon>
        <taxon>Bacillati</taxon>
        <taxon>Actinomycetota</taxon>
        <taxon>Actinomycetes</taxon>
        <taxon>Cryptosporangiales</taxon>
        <taxon>Cryptosporangiaceae</taxon>
        <taxon>Cryptosporangium</taxon>
    </lineage>
</organism>
<evidence type="ECO:0000259" key="4">
    <source>
        <dbReference type="SMART" id="SM00701"/>
    </source>
</evidence>
<feature type="domain" description="Peptidoglycan recognition protein family" evidence="4">
    <location>
        <begin position="306"/>
        <end position="456"/>
    </location>
</feature>
<dbReference type="SMART" id="SM00701">
    <property type="entry name" value="PGRP"/>
    <property type="match status" value="1"/>
</dbReference>
<comment type="similarity">
    <text evidence="1">Belongs to the N-acetylmuramoyl-L-alanine amidase 2 family.</text>
</comment>
<reference evidence="6" key="1">
    <citation type="journal article" date="2019" name="Int. J. Syst. Evol. Microbiol.">
        <title>The Global Catalogue of Microorganisms (GCM) 10K type strain sequencing project: providing services to taxonomists for standard genome sequencing and annotation.</title>
        <authorList>
            <consortium name="The Broad Institute Genomics Platform"/>
            <consortium name="The Broad Institute Genome Sequencing Center for Infectious Disease"/>
            <person name="Wu L."/>
            <person name="Ma J."/>
        </authorList>
    </citation>
    <scope>NUCLEOTIDE SEQUENCE [LARGE SCALE GENOMIC DNA]</scope>
    <source>
        <strain evidence="6">JCM 9458</strain>
    </source>
</reference>
<keyword evidence="6" id="KW-1185">Reference proteome</keyword>
<dbReference type="InterPro" id="IPR013693">
    <property type="entry name" value="SpoIID/LytB_N"/>
</dbReference>
<evidence type="ECO:0000256" key="1">
    <source>
        <dbReference type="ARBA" id="ARBA00007553"/>
    </source>
</evidence>
<dbReference type="CDD" id="cd06583">
    <property type="entry name" value="PGRP"/>
    <property type="match status" value="1"/>
</dbReference>
<dbReference type="PANTHER" id="PTHR11022:SF41">
    <property type="entry name" value="PEPTIDOGLYCAN-RECOGNITION PROTEIN LC-RELATED"/>
    <property type="match status" value="1"/>
</dbReference>
<dbReference type="NCBIfam" id="TIGR02669">
    <property type="entry name" value="SpoIID_LytB"/>
    <property type="match status" value="1"/>
</dbReference>
<dbReference type="InterPro" id="IPR036505">
    <property type="entry name" value="Amidase/PGRP_sf"/>
</dbReference>
<protein>
    <recommendedName>
        <fullName evidence="4">Peptidoglycan recognition protein family domain-containing protein</fullName>
    </recommendedName>
</protein>
<feature type="compositionally biased region" description="Low complexity" evidence="2">
    <location>
        <begin position="37"/>
        <end position="85"/>
    </location>
</feature>
<dbReference type="Pfam" id="PF01510">
    <property type="entry name" value="Amidase_2"/>
    <property type="match status" value="1"/>
</dbReference>
<dbReference type="Gene3D" id="3.40.80.10">
    <property type="entry name" value="Peptidoglycan recognition protein-like"/>
    <property type="match status" value="1"/>
</dbReference>
<feature type="region of interest" description="Disordered" evidence="2">
    <location>
        <begin position="37"/>
        <end position="87"/>
    </location>
</feature>
<evidence type="ECO:0000256" key="2">
    <source>
        <dbReference type="SAM" id="MobiDB-lite"/>
    </source>
</evidence>
<feature type="region of interest" description="Disordered" evidence="2">
    <location>
        <begin position="511"/>
        <end position="553"/>
    </location>
</feature>
<evidence type="ECO:0000313" key="5">
    <source>
        <dbReference type="EMBL" id="GAA3385561.1"/>
    </source>
</evidence>
<dbReference type="Proteomes" id="UP001501676">
    <property type="component" value="Unassembled WGS sequence"/>
</dbReference>
<dbReference type="InterPro" id="IPR006619">
    <property type="entry name" value="PGRP_domain_met/bac"/>
</dbReference>
<dbReference type="EMBL" id="BAAAYN010000012">
    <property type="protein sequence ID" value="GAA3385561.1"/>
    <property type="molecule type" value="Genomic_DNA"/>
</dbReference>
<accession>A0ABP6SW35</accession>
<comment type="caution">
    <text evidence="5">The sequence shown here is derived from an EMBL/GenBank/DDBJ whole genome shotgun (WGS) entry which is preliminary data.</text>
</comment>
<dbReference type="PANTHER" id="PTHR11022">
    <property type="entry name" value="PEPTIDOGLYCAN RECOGNITION PROTEIN"/>
    <property type="match status" value="1"/>
</dbReference>
<dbReference type="InterPro" id="IPR015510">
    <property type="entry name" value="PGRP"/>
</dbReference>
<evidence type="ECO:0000256" key="3">
    <source>
        <dbReference type="SAM" id="SignalP"/>
    </source>
</evidence>
<feature type="signal peptide" evidence="3">
    <location>
        <begin position="1"/>
        <end position="37"/>
    </location>
</feature>
<proteinExistence type="inferred from homology"/>
<dbReference type="InterPro" id="IPR002502">
    <property type="entry name" value="Amidase_domain"/>
</dbReference>
<dbReference type="SUPFAM" id="SSF55846">
    <property type="entry name" value="N-acetylmuramoyl-L-alanine amidase-like"/>
    <property type="match status" value="1"/>
</dbReference>
<feature type="chain" id="PRO_5047361488" description="Peptidoglycan recognition protein family domain-containing protein" evidence="3">
    <location>
        <begin position="38"/>
        <end position="936"/>
    </location>
</feature>